<reference evidence="5" key="1">
    <citation type="journal article" date="2014" name="Int. J. Syst. Evol. Microbiol.">
        <title>Complete genome sequence of Corynebacterium casei LMG S-19264T (=DSM 44701T), isolated from a smear-ripened cheese.</title>
        <authorList>
            <consortium name="US DOE Joint Genome Institute (JGI-PGF)"/>
            <person name="Walter F."/>
            <person name="Albersmeier A."/>
            <person name="Kalinowski J."/>
            <person name="Ruckert C."/>
        </authorList>
    </citation>
    <scope>NUCLEOTIDE SEQUENCE</scope>
    <source>
        <strain evidence="5">CGMCC 4.7201</strain>
    </source>
</reference>
<dbReference type="InterPro" id="IPR042099">
    <property type="entry name" value="ANL_N_sf"/>
</dbReference>
<keyword evidence="2 5" id="KW-0436">Ligase</keyword>
<evidence type="ECO:0000256" key="1">
    <source>
        <dbReference type="ARBA" id="ARBA00006432"/>
    </source>
</evidence>
<dbReference type="InterPro" id="IPR045851">
    <property type="entry name" value="AMP-bd_C_sf"/>
</dbReference>
<feature type="domain" description="AMP-dependent synthetase/ligase" evidence="3">
    <location>
        <begin position="31"/>
        <end position="394"/>
    </location>
</feature>
<accession>A0A917ZUK0</accession>
<dbReference type="Pfam" id="PF00501">
    <property type="entry name" value="AMP-binding"/>
    <property type="match status" value="1"/>
</dbReference>
<dbReference type="InterPro" id="IPR020845">
    <property type="entry name" value="AMP-binding_CS"/>
</dbReference>
<keyword evidence="6" id="KW-1185">Reference proteome</keyword>
<dbReference type="SUPFAM" id="SSF56801">
    <property type="entry name" value="Acetyl-CoA synthetase-like"/>
    <property type="match status" value="1"/>
</dbReference>
<protein>
    <submittedName>
        <fullName evidence="5">Ligase</fullName>
    </submittedName>
</protein>
<reference evidence="5" key="2">
    <citation type="submission" date="2020-09" db="EMBL/GenBank/DDBJ databases">
        <authorList>
            <person name="Sun Q."/>
            <person name="Zhou Y."/>
        </authorList>
    </citation>
    <scope>NUCLEOTIDE SEQUENCE</scope>
    <source>
        <strain evidence="5">CGMCC 4.7201</strain>
    </source>
</reference>
<dbReference type="PANTHER" id="PTHR43201:SF5">
    <property type="entry name" value="MEDIUM-CHAIN ACYL-COA LIGASE ACSF2, MITOCHONDRIAL"/>
    <property type="match status" value="1"/>
</dbReference>
<dbReference type="Proteomes" id="UP000641932">
    <property type="component" value="Unassembled WGS sequence"/>
</dbReference>
<dbReference type="Pfam" id="PF13193">
    <property type="entry name" value="AMP-binding_C"/>
    <property type="match status" value="1"/>
</dbReference>
<evidence type="ECO:0000313" key="6">
    <source>
        <dbReference type="Proteomes" id="UP000641932"/>
    </source>
</evidence>
<gene>
    <name evidence="5" type="ORF">GCM10012280_49180</name>
</gene>
<proteinExistence type="inferred from homology"/>
<dbReference type="PROSITE" id="PS00455">
    <property type="entry name" value="AMP_BINDING"/>
    <property type="match status" value="1"/>
</dbReference>
<organism evidence="5 6">
    <name type="scientific">Wenjunlia tyrosinilytica</name>
    <dbReference type="NCBI Taxonomy" id="1544741"/>
    <lineage>
        <taxon>Bacteria</taxon>
        <taxon>Bacillati</taxon>
        <taxon>Actinomycetota</taxon>
        <taxon>Actinomycetes</taxon>
        <taxon>Kitasatosporales</taxon>
        <taxon>Streptomycetaceae</taxon>
        <taxon>Wenjunlia</taxon>
    </lineage>
</organism>
<sequence>MPAADEVACRTTGADDMPGADEVTVADLVRRAHERYATQPAVLTPQGSVSFAELAGTVRRLTRALAALGCRRGDRVVLALENSAELMALEHAVFVCGLVRVAVSARLHPAEIAFVAQDCGARVVVCEAAAAAILSGRRADLPELAALVTPTAGTGTDTTYAEMLRSGLDGRAWDAGADPDDIAALLYTSGTTGRPKGAMVTHRAWVGMLAEYCAQLPPMGPGDVVLHTAPMSHFGGSVGSACTLRGAAAVILRRFDPMETLRTIERHRATTVPLVPTMLKELTAAAAAGAYDLGSVRAIPYGGASIGPAAAARAHEVFGEVLYQFYGLSEALAPLSVLSARDHRHQPGRPLPGRLASAGRLCPCVDVKVVPGPVRPDGAGEIHVRGGPVMRGYWNAPEQTSAVLRDGWFSTGDVGFVDDEGYLRIVDRSRDVVISGGFNVYPGEVERVIESLDGVQEAVVVGVPHPRWGEAVAAVVVTEAGHRIEASDIVDVCRSSLAGFKKPVYVEFADRLPRTGTGKVSRRQVRDLYWPVRAPRQCDG</sequence>
<dbReference type="GO" id="GO:0031956">
    <property type="term" value="F:medium-chain fatty acid-CoA ligase activity"/>
    <property type="evidence" value="ECO:0007669"/>
    <property type="project" value="TreeGrafter"/>
</dbReference>
<dbReference type="RefSeq" id="WP_229698712.1">
    <property type="nucleotide sequence ID" value="NZ_BMMS01000023.1"/>
</dbReference>
<evidence type="ECO:0000313" key="5">
    <source>
        <dbReference type="EMBL" id="GGO94411.1"/>
    </source>
</evidence>
<dbReference type="GO" id="GO:0006631">
    <property type="term" value="P:fatty acid metabolic process"/>
    <property type="evidence" value="ECO:0007669"/>
    <property type="project" value="TreeGrafter"/>
</dbReference>
<dbReference type="EMBL" id="BMMS01000023">
    <property type="protein sequence ID" value="GGO94411.1"/>
    <property type="molecule type" value="Genomic_DNA"/>
</dbReference>
<comment type="caution">
    <text evidence="5">The sequence shown here is derived from an EMBL/GenBank/DDBJ whole genome shotgun (WGS) entry which is preliminary data.</text>
</comment>
<dbReference type="PANTHER" id="PTHR43201">
    <property type="entry name" value="ACYL-COA SYNTHETASE"/>
    <property type="match status" value="1"/>
</dbReference>
<name>A0A917ZUK0_9ACTN</name>
<dbReference type="AlphaFoldDB" id="A0A917ZUK0"/>
<dbReference type="InterPro" id="IPR025110">
    <property type="entry name" value="AMP-bd_C"/>
</dbReference>
<comment type="similarity">
    <text evidence="1">Belongs to the ATP-dependent AMP-binding enzyme family.</text>
</comment>
<evidence type="ECO:0000259" key="3">
    <source>
        <dbReference type="Pfam" id="PF00501"/>
    </source>
</evidence>
<evidence type="ECO:0000256" key="2">
    <source>
        <dbReference type="ARBA" id="ARBA00022598"/>
    </source>
</evidence>
<evidence type="ECO:0000259" key="4">
    <source>
        <dbReference type="Pfam" id="PF13193"/>
    </source>
</evidence>
<feature type="domain" description="AMP-binding enzyme C-terminal" evidence="4">
    <location>
        <begin position="444"/>
        <end position="519"/>
    </location>
</feature>
<dbReference type="Gene3D" id="3.30.300.30">
    <property type="match status" value="1"/>
</dbReference>
<dbReference type="InterPro" id="IPR000873">
    <property type="entry name" value="AMP-dep_synth/lig_dom"/>
</dbReference>
<dbReference type="Gene3D" id="3.40.50.12780">
    <property type="entry name" value="N-terminal domain of ligase-like"/>
    <property type="match status" value="1"/>
</dbReference>